<reference evidence="2" key="1">
    <citation type="submission" date="2020-03" db="EMBL/GenBank/DDBJ databases">
        <title>Five strains of Vibrio campbellii isolated from Mariana Trench.</title>
        <authorList>
            <person name="Liang J."/>
            <person name="Zhang X.-H."/>
        </authorList>
    </citation>
    <scope>NUCLEOTIDE SEQUENCE</scope>
    <source>
        <strain evidence="3">LJC013</strain>
        <strain evidence="2">LJC014</strain>
    </source>
</reference>
<dbReference type="RefSeq" id="WP_255901698.1">
    <property type="nucleotide sequence ID" value="NZ_CP050467.1"/>
</dbReference>
<dbReference type="EMBL" id="CP050467">
    <property type="protein sequence ID" value="UTZ25667.1"/>
    <property type="molecule type" value="Genomic_DNA"/>
</dbReference>
<dbReference type="InterPro" id="IPR013216">
    <property type="entry name" value="Methyltransf_11"/>
</dbReference>
<protein>
    <submittedName>
        <fullName evidence="2">Class I SAM-dependent methyltransferase</fullName>
    </submittedName>
</protein>
<dbReference type="AlphaFoldDB" id="A0AAE9MZ46"/>
<name>A0AAE9MZ46_9VIBR</name>
<sequence>MDELIAQYTGADENSRLTRQNITKIEFDTTMHLLAPYLKSGADVCELGAATGRYSLSFAKMGCTVTSVELVPDQVEILKKNAERKDLTIDIHLGSACHVPFIESGSQDICVILGPLYHLKTKSERDQAISEAKRILKPNGILAVAYISRFFVAGLFAQKFPHLVTPSILSELYTNGTVTASEADRFFRVGYFASPEEIEHLLRSHTFNILDHASTDGFGRYISEGINSFTPSQYQTWLEYHLNTCRQSSLLGSSNHGLVIAKKTI</sequence>
<keyword evidence="2" id="KW-0489">Methyltransferase</keyword>
<dbReference type="GO" id="GO:0008757">
    <property type="term" value="F:S-adenosylmethionine-dependent methyltransferase activity"/>
    <property type="evidence" value="ECO:0007669"/>
    <property type="project" value="InterPro"/>
</dbReference>
<organism evidence="2 4">
    <name type="scientific">Vibrio campbellii</name>
    <dbReference type="NCBI Taxonomy" id="680"/>
    <lineage>
        <taxon>Bacteria</taxon>
        <taxon>Pseudomonadati</taxon>
        <taxon>Pseudomonadota</taxon>
        <taxon>Gammaproteobacteria</taxon>
        <taxon>Vibrionales</taxon>
        <taxon>Vibrionaceae</taxon>
        <taxon>Vibrio</taxon>
    </lineage>
</organism>
<dbReference type="InterPro" id="IPR029063">
    <property type="entry name" value="SAM-dependent_MTases_sf"/>
</dbReference>
<dbReference type="Proteomes" id="UP001058687">
    <property type="component" value="Chromosome 1"/>
</dbReference>
<dbReference type="Proteomes" id="UP001059912">
    <property type="component" value="Chromosome 1"/>
</dbReference>
<gene>
    <name evidence="2" type="ORF">HB761_02225</name>
    <name evidence="3" type="ORF">HB762_07525</name>
</gene>
<dbReference type="GO" id="GO:0032259">
    <property type="term" value="P:methylation"/>
    <property type="evidence" value="ECO:0007669"/>
    <property type="project" value="UniProtKB-KW"/>
</dbReference>
<accession>A0AAE9MZ46</accession>
<evidence type="ECO:0000313" key="4">
    <source>
        <dbReference type="Proteomes" id="UP001058687"/>
    </source>
</evidence>
<dbReference type="CDD" id="cd02440">
    <property type="entry name" value="AdoMet_MTases"/>
    <property type="match status" value="1"/>
</dbReference>
<feature type="domain" description="Methyltransferase type 11" evidence="1">
    <location>
        <begin position="46"/>
        <end position="143"/>
    </location>
</feature>
<evidence type="ECO:0000259" key="1">
    <source>
        <dbReference type="Pfam" id="PF08241"/>
    </source>
</evidence>
<evidence type="ECO:0000313" key="3">
    <source>
        <dbReference type="EMBL" id="UTZ31256.1"/>
    </source>
</evidence>
<keyword evidence="2" id="KW-0808">Transferase</keyword>
<evidence type="ECO:0000313" key="2">
    <source>
        <dbReference type="EMBL" id="UTZ25667.1"/>
    </source>
</evidence>
<dbReference type="EMBL" id="CP050470">
    <property type="protein sequence ID" value="UTZ31256.1"/>
    <property type="molecule type" value="Genomic_DNA"/>
</dbReference>
<keyword evidence="5" id="KW-1185">Reference proteome</keyword>
<dbReference type="Gene3D" id="3.40.50.150">
    <property type="entry name" value="Vaccinia Virus protein VP39"/>
    <property type="match status" value="1"/>
</dbReference>
<dbReference type="SUPFAM" id="SSF53335">
    <property type="entry name" value="S-adenosyl-L-methionine-dependent methyltransferases"/>
    <property type="match status" value="1"/>
</dbReference>
<proteinExistence type="predicted"/>
<dbReference type="Pfam" id="PF08241">
    <property type="entry name" value="Methyltransf_11"/>
    <property type="match status" value="1"/>
</dbReference>
<evidence type="ECO:0000313" key="5">
    <source>
        <dbReference type="Proteomes" id="UP001059912"/>
    </source>
</evidence>